<keyword evidence="10" id="KW-1185">Reference proteome</keyword>
<feature type="domain" description="MsrB" evidence="8">
    <location>
        <begin position="45"/>
        <end position="166"/>
    </location>
</feature>
<evidence type="ECO:0000256" key="3">
    <source>
        <dbReference type="ARBA" id="ARBA00012499"/>
    </source>
</evidence>
<dbReference type="STRING" id="29421.B2M20_05970"/>
<evidence type="ECO:0000256" key="2">
    <source>
        <dbReference type="ARBA" id="ARBA00007174"/>
    </source>
</evidence>
<dbReference type="Gene3D" id="2.170.150.20">
    <property type="entry name" value="Peptide methionine sulfoxide reductase"/>
    <property type="match status" value="1"/>
</dbReference>
<dbReference type="GO" id="GO:0033743">
    <property type="term" value="F:peptide-methionine (R)-S-oxide reductase activity"/>
    <property type="evidence" value="ECO:0007669"/>
    <property type="project" value="UniProtKB-EC"/>
</dbReference>
<dbReference type="FunFam" id="2.170.150.20:FF:000001">
    <property type="entry name" value="Peptide methionine sulfoxide reductase MsrB"/>
    <property type="match status" value="1"/>
</dbReference>
<dbReference type="PROSITE" id="PS51318">
    <property type="entry name" value="TAT"/>
    <property type="match status" value="1"/>
</dbReference>
<reference evidence="9 10" key="1">
    <citation type="submission" date="2017-02" db="EMBL/GenBank/DDBJ databases">
        <title>Genome sequence of the nitrite-oxidizing bacterium Nitrobacter vulgaris strain Ab1.</title>
        <authorList>
            <person name="Mellbye B.L."/>
            <person name="Davis E.W."/>
            <person name="Spieck E."/>
            <person name="Chang J.H."/>
            <person name="Bottomley P.J."/>
            <person name="Sayavedra-Soto L.A."/>
        </authorList>
    </citation>
    <scope>NUCLEOTIDE SEQUENCE [LARGE SCALE GENOMIC DNA]</scope>
    <source>
        <strain evidence="9 10">Ab1</strain>
    </source>
</reference>
<accession>A0A1V4I0T5</accession>
<dbReference type="EC" id="1.8.4.12" evidence="3"/>
<comment type="catalytic activity">
    <reaction evidence="7">
        <text>L-methionyl-[protein] + [thioredoxin]-disulfide + H2O = L-methionyl-(R)-S-oxide-[protein] + [thioredoxin]-dithiol</text>
        <dbReference type="Rhea" id="RHEA:24164"/>
        <dbReference type="Rhea" id="RHEA-COMP:10698"/>
        <dbReference type="Rhea" id="RHEA-COMP:10700"/>
        <dbReference type="Rhea" id="RHEA-COMP:12313"/>
        <dbReference type="Rhea" id="RHEA-COMP:12314"/>
        <dbReference type="ChEBI" id="CHEBI:15377"/>
        <dbReference type="ChEBI" id="CHEBI:16044"/>
        <dbReference type="ChEBI" id="CHEBI:29950"/>
        <dbReference type="ChEBI" id="CHEBI:45764"/>
        <dbReference type="ChEBI" id="CHEBI:50058"/>
        <dbReference type="EC" id="1.8.4.12"/>
    </reaction>
</comment>
<evidence type="ECO:0000256" key="1">
    <source>
        <dbReference type="ARBA" id="ARBA00001947"/>
    </source>
</evidence>
<evidence type="ECO:0000256" key="4">
    <source>
        <dbReference type="ARBA" id="ARBA00022723"/>
    </source>
</evidence>
<dbReference type="GO" id="GO:0005737">
    <property type="term" value="C:cytoplasm"/>
    <property type="evidence" value="ECO:0007669"/>
    <property type="project" value="TreeGrafter"/>
</dbReference>
<comment type="caution">
    <text evidence="9">The sequence shown here is derived from an EMBL/GenBank/DDBJ whole genome shotgun (WGS) entry which is preliminary data.</text>
</comment>
<dbReference type="NCBIfam" id="TIGR00357">
    <property type="entry name" value="peptide-methionine (R)-S-oxide reductase MsrB"/>
    <property type="match status" value="1"/>
</dbReference>
<dbReference type="PANTHER" id="PTHR10173">
    <property type="entry name" value="METHIONINE SULFOXIDE REDUCTASE"/>
    <property type="match status" value="1"/>
</dbReference>
<evidence type="ECO:0000256" key="7">
    <source>
        <dbReference type="ARBA" id="ARBA00048488"/>
    </source>
</evidence>
<dbReference type="PANTHER" id="PTHR10173:SF57">
    <property type="entry name" value="PEPTIDE-METHIONINE (R)-S-OXIDE REDUCTASE"/>
    <property type="match status" value="1"/>
</dbReference>
<dbReference type="EMBL" id="MWPQ01000025">
    <property type="protein sequence ID" value="OPH83735.1"/>
    <property type="molecule type" value="Genomic_DNA"/>
</dbReference>
<sequence>MIDRRILLASAAGLAGLFGFRWAGRESAWATGTKVSRKFEIEKTDAEWRAQLTPQQYHILREHGTEPPFSSPLLKEHRKGTFACAGCGLPLYSSETKFESGTGWPSFWKPLDNAVGKSTDTTLGMARTEVHCRRCGGHLGHVFDDGPKPTGLRYCMDGLALVFHPASPSAT</sequence>
<gene>
    <name evidence="9" type="ORF">B2M20_05970</name>
</gene>
<evidence type="ECO:0000256" key="6">
    <source>
        <dbReference type="ARBA" id="ARBA00023002"/>
    </source>
</evidence>
<organism evidence="9 10">
    <name type="scientific">Nitrobacter vulgaris</name>
    <dbReference type="NCBI Taxonomy" id="29421"/>
    <lineage>
        <taxon>Bacteria</taxon>
        <taxon>Pseudomonadati</taxon>
        <taxon>Pseudomonadota</taxon>
        <taxon>Alphaproteobacteria</taxon>
        <taxon>Hyphomicrobiales</taxon>
        <taxon>Nitrobacteraceae</taxon>
        <taxon>Nitrobacter</taxon>
    </lineage>
</organism>
<dbReference type="AlphaFoldDB" id="A0A1V4I0T5"/>
<dbReference type="RefSeq" id="WP_079446192.1">
    <property type="nucleotide sequence ID" value="NZ_MWPQ01000025.1"/>
</dbReference>
<keyword evidence="6" id="KW-0560">Oxidoreductase</keyword>
<dbReference type="Pfam" id="PF01641">
    <property type="entry name" value="SelR"/>
    <property type="match status" value="1"/>
</dbReference>
<evidence type="ECO:0000313" key="9">
    <source>
        <dbReference type="EMBL" id="OPH83735.1"/>
    </source>
</evidence>
<dbReference type="SUPFAM" id="SSF51316">
    <property type="entry name" value="Mss4-like"/>
    <property type="match status" value="1"/>
</dbReference>
<dbReference type="GO" id="GO:0006979">
    <property type="term" value="P:response to oxidative stress"/>
    <property type="evidence" value="ECO:0007669"/>
    <property type="project" value="InterPro"/>
</dbReference>
<dbReference type="Proteomes" id="UP000189940">
    <property type="component" value="Unassembled WGS sequence"/>
</dbReference>
<dbReference type="InterPro" id="IPR028427">
    <property type="entry name" value="Met_Sox_Rdtase_MsrB"/>
</dbReference>
<comment type="similarity">
    <text evidence="2">Belongs to the MsrB Met sulfoxide reductase family.</text>
</comment>
<keyword evidence="5" id="KW-0862">Zinc</keyword>
<evidence type="ECO:0000256" key="5">
    <source>
        <dbReference type="ARBA" id="ARBA00022833"/>
    </source>
</evidence>
<dbReference type="OrthoDB" id="9785497at2"/>
<dbReference type="InterPro" id="IPR011057">
    <property type="entry name" value="Mss4-like_sf"/>
</dbReference>
<comment type="cofactor">
    <cofactor evidence="1">
        <name>Zn(2+)</name>
        <dbReference type="ChEBI" id="CHEBI:29105"/>
    </cofactor>
</comment>
<keyword evidence="4" id="KW-0479">Metal-binding</keyword>
<evidence type="ECO:0000313" key="10">
    <source>
        <dbReference type="Proteomes" id="UP000189940"/>
    </source>
</evidence>
<name>A0A1V4I0T5_NITVU</name>
<proteinExistence type="inferred from homology"/>
<dbReference type="GO" id="GO:0046872">
    <property type="term" value="F:metal ion binding"/>
    <property type="evidence" value="ECO:0007669"/>
    <property type="project" value="UniProtKB-KW"/>
</dbReference>
<dbReference type="InterPro" id="IPR006311">
    <property type="entry name" value="TAT_signal"/>
</dbReference>
<dbReference type="InterPro" id="IPR002579">
    <property type="entry name" value="Met_Sox_Rdtase_MsrB_dom"/>
</dbReference>
<evidence type="ECO:0000259" key="8">
    <source>
        <dbReference type="PROSITE" id="PS51790"/>
    </source>
</evidence>
<protein>
    <recommendedName>
        <fullName evidence="3">peptide-methionine (R)-S-oxide reductase</fullName>
        <ecNumber evidence="3">1.8.4.12</ecNumber>
    </recommendedName>
</protein>
<dbReference type="PROSITE" id="PS51790">
    <property type="entry name" value="MSRB"/>
    <property type="match status" value="1"/>
</dbReference>
<dbReference type="GO" id="GO:0030091">
    <property type="term" value="P:protein repair"/>
    <property type="evidence" value="ECO:0007669"/>
    <property type="project" value="InterPro"/>
</dbReference>